<dbReference type="Proteomes" id="UP001165135">
    <property type="component" value="Unassembled WGS sequence"/>
</dbReference>
<dbReference type="InterPro" id="IPR041677">
    <property type="entry name" value="DNA2/NAM7_AAA_11"/>
</dbReference>
<evidence type="ECO:0000259" key="1">
    <source>
        <dbReference type="Pfam" id="PF13086"/>
    </source>
</evidence>
<name>A0A9W6VNT2_9ACTN</name>
<gene>
    <name evidence="2" type="ORF">Airi01_023610</name>
</gene>
<comment type="caution">
    <text evidence="2">The sequence shown here is derived from an EMBL/GenBank/DDBJ whole genome shotgun (WGS) entry which is preliminary data.</text>
</comment>
<organism evidence="2 3">
    <name type="scientific">Actinoallomurus iriomotensis</name>
    <dbReference type="NCBI Taxonomy" id="478107"/>
    <lineage>
        <taxon>Bacteria</taxon>
        <taxon>Bacillati</taxon>
        <taxon>Actinomycetota</taxon>
        <taxon>Actinomycetes</taxon>
        <taxon>Streptosporangiales</taxon>
        <taxon>Thermomonosporaceae</taxon>
        <taxon>Actinoallomurus</taxon>
    </lineage>
</organism>
<dbReference type="PANTHER" id="PTHR10887">
    <property type="entry name" value="DNA2/NAM7 HELICASE FAMILY"/>
    <property type="match status" value="1"/>
</dbReference>
<proteinExistence type="predicted"/>
<dbReference type="Gene3D" id="3.40.50.300">
    <property type="entry name" value="P-loop containing nucleotide triphosphate hydrolases"/>
    <property type="match status" value="2"/>
</dbReference>
<protein>
    <recommendedName>
        <fullName evidence="1">DNA2/NAM7 helicase helicase domain-containing protein</fullName>
    </recommendedName>
</protein>
<dbReference type="InterPro" id="IPR045055">
    <property type="entry name" value="DNA2/NAM7-like"/>
</dbReference>
<dbReference type="GO" id="GO:0004386">
    <property type="term" value="F:helicase activity"/>
    <property type="evidence" value="ECO:0007669"/>
    <property type="project" value="InterPro"/>
</dbReference>
<sequence>MANESQRIQLQRTLKAWRDSLIDISGRNRLLSFRHTRTATLEIKRPDAATLLDRLGTGWKFAALPEDEEDFDLDLIDFGIVTQKTTDRSLRSALHRLRSTATQAFNDTGLWVLQLGAGFLDWREPGSDVVNRAPLLLYPVALERDDDGDYLLRAAEDEDPVPNPALAVKMGQLGFAWPDPDEMKDLPGTLNAVRAAVGSRDGWETSDRVVLATFQSHKEAMYRDLLDHEDQVLDHPMVQVIALGPRAETPGDALDFDPVDPERIDEVQPPERIPLVLDADTSQRQCVAAALDGRSFVMDGPPGTGKSQTIANIIAVLMHAGRSVLFVSEKAAALDVVQNRLEDVGFGSFILPLHSHKATRKQVATALGDFARERPVAVGRMEDSGRSRLRGVREQLSAYAAAMNEVRQPLNRSVHDVIGMIDVLRNVPSMPVRLPEALNGESLYAIVAAAESIAESWRPVAEGERFAWRGLREAGSPRSALDLLAESTDALGRRLEAYRGLIEYLRIERLVDTTELIDLLAATEDRRSIPVSWLTAQALDPFRTAVSDFTQRLGAVRTDEAALAADLGDRWDLLPRDLEPGVPSAESALATLAPEGIDPEPFTASRLRQLADEFEATARRLTHHVGTLADIAADFGMPAPTTLSEAFALHELTTIARAARPEEWWLRPDGRAAGQHAADELERDLTALAAAEAAASDVFTDKVPTAAGLPDLARRFADDHRGVHRLTAAYRADKRLVAELTVSGECDKTVISRLPQAVAWQEATARLRRSVATHSTVLGSYWAGRQTDFAAIRQALSAAARVVELTPNAIDRTMLASQVTAGGRLKRETAEAADAVRSELAEWYARLVPAPRPGGRPRLAQGSLVDAARWYAAHVKVFSAAARTASLVQGICDHETEPTVSRAREVIARIQAHRARVTEFEQSAADDRMVLGDLYTGRTTDLDGLRRAIDWTASVRREDRPMSSDTARVFLDSQPDQTLTRLHASWREALDGFCDLFEARPDLRRTMTGAFPDVRTAISAVRADGSGPEEWQAVRKAREALRAYGLEELVDRASALGLDAGHFPDVVRRSVLDAWLEHHLAQDTRFGSIRAVGRDRLVQEFRDLDRTLVSNAHADVIAACNARRPRPNVGQATILTNEAKKKSRHLSVRALLERTSDVVQRIKPCFMMSPLTVSQFLPPSFHFDVVIFDEASQVLPQDAINCVYRAGSLIVAGDEKQLPPTNFFAHTEEEDDEYEEEAPDSFESLLDMCKGVGVLPSLSRCAGITAADTSR</sequence>
<dbReference type="Pfam" id="PF13086">
    <property type="entry name" value="AAA_11"/>
    <property type="match status" value="1"/>
</dbReference>
<evidence type="ECO:0000313" key="2">
    <source>
        <dbReference type="EMBL" id="GLY74094.1"/>
    </source>
</evidence>
<dbReference type="EMBL" id="BSTJ01000002">
    <property type="protein sequence ID" value="GLY74094.1"/>
    <property type="molecule type" value="Genomic_DNA"/>
</dbReference>
<dbReference type="AlphaFoldDB" id="A0A9W6VNT2"/>
<dbReference type="RefSeq" id="WP_285619775.1">
    <property type="nucleotide sequence ID" value="NZ_BSTJ01000002.1"/>
</dbReference>
<dbReference type="InterPro" id="IPR025103">
    <property type="entry name" value="DUF4011"/>
</dbReference>
<evidence type="ECO:0000313" key="3">
    <source>
        <dbReference type="Proteomes" id="UP001165135"/>
    </source>
</evidence>
<feature type="domain" description="DNA2/NAM7 helicase helicase" evidence="1">
    <location>
        <begin position="280"/>
        <end position="343"/>
    </location>
</feature>
<accession>A0A9W6VNT2</accession>
<reference evidence="2" key="1">
    <citation type="submission" date="2023-03" db="EMBL/GenBank/DDBJ databases">
        <title>Actinoallomurus iriomotensis NBRC 103681.</title>
        <authorList>
            <person name="Ichikawa N."/>
            <person name="Sato H."/>
            <person name="Tonouchi N."/>
        </authorList>
    </citation>
    <scope>NUCLEOTIDE SEQUENCE</scope>
    <source>
        <strain evidence="2">NBRC 103681</strain>
    </source>
</reference>
<dbReference type="SUPFAM" id="SSF52540">
    <property type="entry name" value="P-loop containing nucleoside triphosphate hydrolases"/>
    <property type="match status" value="2"/>
</dbReference>
<dbReference type="InterPro" id="IPR027417">
    <property type="entry name" value="P-loop_NTPase"/>
</dbReference>
<dbReference type="Pfam" id="PF13195">
    <property type="entry name" value="DUF4011"/>
    <property type="match status" value="1"/>
</dbReference>